<keyword evidence="2" id="KW-1185">Reference proteome</keyword>
<evidence type="ECO:0000313" key="1">
    <source>
        <dbReference type="EMBL" id="CRL04356.1"/>
    </source>
</evidence>
<reference evidence="1 2" key="1">
    <citation type="submission" date="2015-04" db="EMBL/GenBank/DDBJ databases">
        <authorList>
            <person name="Syromyatnikov M.Y."/>
            <person name="Popov V.N."/>
        </authorList>
    </citation>
    <scope>NUCLEOTIDE SEQUENCE [LARGE SCALE GENOMIC DNA]</scope>
</reference>
<sequence length="74" mass="8775">MYKKGSPSSEIHLSSISITDCLIERQRLMDEFLWKRNTQFLSLNENFHRHIKGNILTRTHVTKAVFKYKYLTCG</sequence>
<dbReference type="AlphaFoldDB" id="A0A1J1IXR1"/>
<dbReference type="EMBL" id="CVRI01000063">
    <property type="protein sequence ID" value="CRL04356.1"/>
    <property type="molecule type" value="Genomic_DNA"/>
</dbReference>
<evidence type="ECO:0000313" key="2">
    <source>
        <dbReference type="Proteomes" id="UP000183832"/>
    </source>
</evidence>
<protein>
    <submittedName>
        <fullName evidence="1">CLUMA_CG017449, isoform A</fullName>
    </submittedName>
</protein>
<name>A0A1J1IXR1_9DIPT</name>
<dbReference type="Proteomes" id="UP000183832">
    <property type="component" value="Unassembled WGS sequence"/>
</dbReference>
<gene>
    <name evidence="1" type="ORF">CLUMA_CG017449</name>
</gene>
<proteinExistence type="predicted"/>
<accession>A0A1J1IXR1</accession>
<organism evidence="1 2">
    <name type="scientific">Clunio marinus</name>
    <dbReference type="NCBI Taxonomy" id="568069"/>
    <lineage>
        <taxon>Eukaryota</taxon>
        <taxon>Metazoa</taxon>
        <taxon>Ecdysozoa</taxon>
        <taxon>Arthropoda</taxon>
        <taxon>Hexapoda</taxon>
        <taxon>Insecta</taxon>
        <taxon>Pterygota</taxon>
        <taxon>Neoptera</taxon>
        <taxon>Endopterygota</taxon>
        <taxon>Diptera</taxon>
        <taxon>Nematocera</taxon>
        <taxon>Chironomoidea</taxon>
        <taxon>Chironomidae</taxon>
        <taxon>Clunio</taxon>
    </lineage>
</organism>